<dbReference type="GO" id="GO:0005506">
    <property type="term" value="F:iron ion binding"/>
    <property type="evidence" value="ECO:0007669"/>
    <property type="project" value="InterPro"/>
</dbReference>
<dbReference type="GO" id="GO:0004497">
    <property type="term" value="F:monooxygenase activity"/>
    <property type="evidence" value="ECO:0007669"/>
    <property type="project" value="UniProtKB-KW"/>
</dbReference>
<keyword evidence="4 12" id="KW-0349">Heme</keyword>
<evidence type="ECO:0000256" key="5">
    <source>
        <dbReference type="ARBA" id="ARBA00022692"/>
    </source>
</evidence>
<feature type="binding site" description="axial binding residue" evidence="12">
    <location>
        <position position="448"/>
    </location>
    <ligand>
        <name>heme</name>
        <dbReference type="ChEBI" id="CHEBI:30413"/>
    </ligand>
    <ligandPart>
        <name>Fe</name>
        <dbReference type="ChEBI" id="CHEBI:18248"/>
    </ligandPart>
</feature>
<protein>
    <submittedName>
        <fullName evidence="15">(rape) hypothetical protein</fullName>
    </submittedName>
    <submittedName>
        <fullName evidence="16">BnaA08g03180D protein</fullName>
    </submittedName>
</protein>
<dbReference type="EMBL" id="LK032064">
    <property type="protein sequence ID" value="CDY16449.1"/>
    <property type="molecule type" value="Genomic_DNA"/>
</dbReference>
<dbReference type="OrthoDB" id="1103324at2759"/>
<evidence type="ECO:0000256" key="11">
    <source>
        <dbReference type="ARBA" id="ARBA00023136"/>
    </source>
</evidence>
<dbReference type="Pfam" id="PF00067">
    <property type="entry name" value="p450"/>
    <property type="match status" value="1"/>
</dbReference>
<keyword evidence="8 13" id="KW-0560">Oxidoreductase</keyword>
<organism evidence="16 17">
    <name type="scientific">Brassica napus</name>
    <name type="common">Rape</name>
    <dbReference type="NCBI Taxonomy" id="3708"/>
    <lineage>
        <taxon>Eukaryota</taxon>
        <taxon>Viridiplantae</taxon>
        <taxon>Streptophyta</taxon>
        <taxon>Embryophyta</taxon>
        <taxon>Tracheophyta</taxon>
        <taxon>Spermatophyta</taxon>
        <taxon>Magnoliopsida</taxon>
        <taxon>eudicotyledons</taxon>
        <taxon>Gunneridae</taxon>
        <taxon>Pentapetalae</taxon>
        <taxon>rosids</taxon>
        <taxon>malvids</taxon>
        <taxon>Brassicales</taxon>
        <taxon>Brassicaceae</taxon>
        <taxon>Brassiceae</taxon>
        <taxon>Brassica</taxon>
    </lineage>
</organism>
<keyword evidence="6 12" id="KW-0479">Metal-binding</keyword>
<dbReference type="InterPro" id="IPR017972">
    <property type="entry name" value="Cyt_P450_CS"/>
</dbReference>
<dbReference type="PRINTS" id="PR00463">
    <property type="entry name" value="EP450I"/>
</dbReference>
<feature type="transmembrane region" description="Helical" evidence="14">
    <location>
        <begin position="7"/>
        <end position="25"/>
    </location>
</feature>
<dbReference type="KEGG" id="bna:106359515"/>
<dbReference type="OMA" id="WRINGHG"/>
<comment type="subcellular location">
    <subcellularLocation>
        <location evidence="2">Membrane</location>
        <topology evidence="2">Single-pass membrane protein</topology>
    </subcellularLocation>
</comment>
<dbReference type="Proteomes" id="UP001295469">
    <property type="component" value="Chromosome A08"/>
</dbReference>
<keyword evidence="11 14" id="KW-0472">Membrane</keyword>
<keyword evidence="7 14" id="KW-1133">Transmembrane helix</keyword>
<reference evidence="16 17" key="1">
    <citation type="journal article" date="2014" name="Science">
        <title>Plant genetics. Early allopolyploid evolution in the post-Neolithic Brassica napus oilseed genome.</title>
        <authorList>
            <person name="Chalhoub B."/>
            <person name="Denoeud F."/>
            <person name="Liu S."/>
            <person name="Parkin I.A."/>
            <person name="Tang H."/>
            <person name="Wang X."/>
            <person name="Chiquet J."/>
            <person name="Belcram H."/>
            <person name="Tong C."/>
            <person name="Samans B."/>
            <person name="Correa M."/>
            <person name="Da Silva C."/>
            <person name="Just J."/>
            <person name="Falentin C."/>
            <person name="Koh C.S."/>
            <person name="Le Clainche I."/>
            <person name="Bernard M."/>
            <person name="Bento P."/>
            <person name="Noel B."/>
            <person name="Labadie K."/>
            <person name="Alberti A."/>
            <person name="Charles M."/>
            <person name="Arnaud D."/>
            <person name="Guo H."/>
            <person name="Daviaud C."/>
            <person name="Alamery S."/>
            <person name="Jabbari K."/>
            <person name="Zhao M."/>
            <person name="Edger P.P."/>
            <person name="Chelaifa H."/>
            <person name="Tack D."/>
            <person name="Lassalle G."/>
            <person name="Mestiri I."/>
            <person name="Schnel N."/>
            <person name="Le Paslier M.C."/>
            <person name="Fan G."/>
            <person name="Renault V."/>
            <person name="Bayer P.E."/>
            <person name="Golicz A.A."/>
            <person name="Manoli S."/>
            <person name="Lee T.H."/>
            <person name="Thi V.H."/>
            <person name="Chalabi S."/>
            <person name="Hu Q."/>
            <person name="Fan C."/>
            <person name="Tollenaere R."/>
            <person name="Lu Y."/>
            <person name="Battail C."/>
            <person name="Shen J."/>
            <person name="Sidebottom C.H."/>
            <person name="Wang X."/>
            <person name="Canaguier A."/>
            <person name="Chauveau A."/>
            <person name="Berard A."/>
            <person name="Deniot G."/>
            <person name="Guan M."/>
            <person name="Liu Z."/>
            <person name="Sun F."/>
            <person name="Lim Y.P."/>
            <person name="Lyons E."/>
            <person name="Town C.D."/>
            <person name="Bancroft I."/>
            <person name="Wang X."/>
            <person name="Meng J."/>
            <person name="Ma J."/>
            <person name="Pires J.C."/>
            <person name="King G.J."/>
            <person name="Brunel D."/>
            <person name="Delourme R."/>
            <person name="Renard M."/>
            <person name="Aury J.M."/>
            <person name="Adams K.L."/>
            <person name="Batley J."/>
            <person name="Snowdon R.J."/>
            <person name="Tost J."/>
            <person name="Edwards D."/>
            <person name="Zhou Y."/>
            <person name="Hua W."/>
            <person name="Sharpe A.G."/>
            <person name="Paterson A.H."/>
            <person name="Guan C."/>
            <person name="Wincker P."/>
        </authorList>
    </citation>
    <scope>NUCLEOTIDE SEQUENCE [LARGE SCALE GENOMIC DNA]</scope>
    <source>
        <strain evidence="17">cv. Darmor-bzh</strain>
    </source>
</reference>
<dbReference type="STRING" id="3708.A0A078FU16"/>
<dbReference type="PANTHER" id="PTHR24298">
    <property type="entry name" value="FLAVONOID 3'-MONOOXYGENASE-RELATED"/>
    <property type="match status" value="1"/>
</dbReference>
<dbReference type="Gramene" id="CDY16449">
    <property type="protein sequence ID" value="CDY16449"/>
    <property type="gene ID" value="GSBRNA2T00091012001"/>
</dbReference>
<dbReference type="Proteomes" id="UP000028999">
    <property type="component" value="Unassembled WGS sequence"/>
</dbReference>
<dbReference type="InterPro" id="IPR001128">
    <property type="entry name" value="Cyt_P450"/>
</dbReference>
<evidence type="ECO:0000256" key="2">
    <source>
        <dbReference type="ARBA" id="ARBA00004167"/>
    </source>
</evidence>
<comment type="similarity">
    <text evidence="3 13">Belongs to the cytochrome P450 family.</text>
</comment>
<evidence type="ECO:0000256" key="10">
    <source>
        <dbReference type="ARBA" id="ARBA00023033"/>
    </source>
</evidence>
<dbReference type="GO" id="GO:0016705">
    <property type="term" value="F:oxidoreductase activity, acting on paired donors, with incorporation or reduction of molecular oxygen"/>
    <property type="evidence" value="ECO:0007669"/>
    <property type="project" value="InterPro"/>
</dbReference>
<dbReference type="EMBL" id="HG994362">
    <property type="protein sequence ID" value="CAF2218543.1"/>
    <property type="molecule type" value="Genomic_DNA"/>
</dbReference>
<sequence length="509" mass="57880">MVDEFQNCFIFILLCFFTVFCYSVLFCRKTKLEVDFPPSPPSLPVIGHLHLLLSAVSHKAFQNISSKYGPLLYLRLFSFPIVLASSASVAYELFRTHDVNVSSRMPPITIESLIFGSSGFASAPFGDYAKFMKKLLATRLFRTQAIENLRGVRAEELERFYLNLYDKAAKKESVEIGEETMKFTNNMICRMCMGRSCSVENGGIERVRELIIKCFAMSKKLFLANTCLTWLEKLGISPFKKEIMDVSHGFDELLERILVEHEERPEQDQDMDMMDLLLEASREENAEYKITRKQIKSLFVEIFMAGIDTAAQATQWTMAEIINNPKILERLRGEIDLVVGKARLIQETDIPNLPYLQAVVKEGLRLHPPGPFLVRRFQESCKVKEFYVPGQTTLLVNVYAIMRDPDLWEDPDEFKPERFLSSRSSEQEEEIKGQAFKYIPFGAGRRGCPAGNLGPIFVGIAVGMMVQCFDWRINGHGEISMEEVIAGISLTMAHPLKCTPVSRLSSFSL</sequence>
<evidence type="ECO:0000256" key="4">
    <source>
        <dbReference type="ARBA" id="ARBA00022617"/>
    </source>
</evidence>
<evidence type="ECO:0000256" key="3">
    <source>
        <dbReference type="ARBA" id="ARBA00010617"/>
    </source>
</evidence>
<dbReference type="InterPro" id="IPR051103">
    <property type="entry name" value="Plant_metabolite_P450s"/>
</dbReference>
<dbReference type="PRINTS" id="PR00385">
    <property type="entry name" value="P450"/>
</dbReference>
<evidence type="ECO:0000256" key="8">
    <source>
        <dbReference type="ARBA" id="ARBA00023002"/>
    </source>
</evidence>
<dbReference type="GO" id="GO:0016020">
    <property type="term" value="C:membrane"/>
    <property type="evidence" value="ECO:0007669"/>
    <property type="project" value="UniProtKB-SubCell"/>
</dbReference>
<comment type="cofactor">
    <cofactor evidence="1 12">
        <name>heme</name>
        <dbReference type="ChEBI" id="CHEBI:30413"/>
    </cofactor>
</comment>
<keyword evidence="5 14" id="KW-0812">Transmembrane</keyword>
<evidence type="ECO:0000256" key="7">
    <source>
        <dbReference type="ARBA" id="ARBA00022989"/>
    </source>
</evidence>
<dbReference type="GO" id="GO:0020037">
    <property type="term" value="F:heme binding"/>
    <property type="evidence" value="ECO:0007669"/>
    <property type="project" value="InterPro"/>
</dbReference>
<dbReference type="SUPFAM" id="SSF48264">
    <property type="entry name" value="Cytochrome P450"/>
    <property type="match status" value="1"/>
</dbReference>
<reference evidence="16" key="2">
    <citation type="submission" date="2014-06" db="EMBL/GenBank/DDBJ databases">
        <authorList>
            <person name="Genoscope - CEA"/>
        </authorList>
    </citation>
    <scope>NUCLEOTIDE SEQUENCE</scope>
</reference>
<dbReference type="FunFam" id="1.10.630.10:FF:000019">
    <property type="entry name" value="Cytochrome P450 family protein"/>
    <property type="match status" value="1"/>
</dbReference>
<proteinExistence type="inferred from homology"/>
<dbReference type="Gene3D" id="1.10.630.10">
    <property type="entry name" value="Cytochrome P450"/>
    <property type="match status" value="1"/>
</dbReference>
<evidence type="ECO:0000313" key="15">
    <source>
        <dbReference type="EMBL" id="CAF2218543.1"/>
    </source>
</evidence>
<name>A0A078FU16_BRANA</name>
<reference evidence="15" key="3">
    <citation type="submission" date="2021-01" db="EMBL/GenBank/DDBJ databases">
        <authorList>
            <consortium name="Genoscope - CEA"/>
            <person name="William W."/>
        </authorList>
    </citation>
    <scope>NUCLEOTIDE SEQUENCE</scope>
</reference>
<dbReference type="CDD" id="cd20655">
    <property type="entry name" value="CYP93"/>
    <property type="match status" value="1"/>
</dbReference>
<evidence type="ECO:0000256" key="9">
    <source>
        <dbReference type="ARBA" id="ARBA00023004"/>
    </source>
</evidence>
<evidence type="ECO:0000313" key="17">
    <source>
        <dbReference type="Proteomes" id="UP000028999"/>
    </source>
</evidence>
<evidence type="ECO:0000256" key="14">
    <source>
        <dbReference type="SAM" id="Phobius"/>
    </source>
</evidence>
<keyword evidence="10 13" id="KW-0503">Monooxygenase</keyword>
<accession>A0A078FU16</accession>
<dbReference type="PANTHER" id="PTHR24298:SF882">
    <property type="entry name" value="CYTOCHROME P450, FAMILY 705, SUBFAMILY A, POLYPEPTIDE 18-RELATED"/>
    <property type="match status" value="1"/>
</dbReference>
<dbReference type="AlphaFoldDB" id="A0A078FU16"/>
<evidence type="ECO:0000256" key="12">
    <source>
        <dbReference type="PIRSR" id="PIRSR602401-1"/>
    </source>
</evidence>
<dbReference type="InterPro" id="IPR036396">
    <property type="entry name" value="Cyt_P450_sf"/>
</dbReference>
<dbReference type="InterPro" id="IPR002401">
    <property type="entry name" value="Cyt_P450_E_grp-I"/>
</dbReference>
<evidence type="ECO:0000256" key="13">
    <source>
        <dbReference type="RuleBase" id="RU000461"/>
    </source>
</evidence>
<dbReference type="PaxDb" id="3708-A0A078FU16"/>
<evidence type="ECO:0000256" key="6">
    <source>
        <dbReference type="ARBA" id="ARBA00022723"/>
    </source>
</evidence>
<gene>
    <name evidence="16" type="primary">BnaA08g03180D</name>
    <name evidence="15" type="ORF">DARMORV10_A08P04640.1</name>
    <name evidence="16" type="ORF">GSBRNA2T00091012001</name>
</gene>
<evidence type="ECO:0000256" key="1">
    <source>
        <dbReference type="ARBA" id="ARBA00001971"/>
    </source>
</evidence>
<keyword evidence="17" id="KW-1185">Reference proteome</keyword>
<keyword evidence="9 12" id="KW-0408">Iron</keyword>
<dbReference type="PROSITE" id="PS00086">
    <property type="entry name" value="CYTOCHROME_P450"/>
    <property type="match status" value="1"/>
</dbReference>
<evidence type="ECO:0000313" key="16">
    <source>
        <dbReference type="EMBL" id="CDY16449.1"/>
    </source>
</evidence>